<gene>
    <name evidence="6" type="primary">carB_2</name>
    <name evidence="6" type="ORF">NCTC10994_03693</name>
</gene>
<evidence type="ECO:0000256" key="4">
    <source>
        <dbReference type="PROSITE-ProRule" id="PRU00409"/>
    </source>
</evidence>
<feature type="domain" description="ATP-grasp" evidence="5">
    <location>
        <begin position="119"/>
        <end position="335"/>
    </location>
</feature>
<sequence length="441" mass="49544">MFTESLHGHPLVMQKNIFIPALTDQQRDKLDTLSNADELRFHSLLDYTSLIEPETYVFQDLLDRARKQLDEFDGSIDGIVAHWDFPTSVLAPILAAERGLPAPTLRSLLQCEHKAWSRIEQKKSIPECVPGFAVFDPFDDNALDSIDLSFPFWVKPIKSHSSQLGFEIENAEQFAAALEQIRAEIGRVGDAFDEVLSMVELPPELEGVGGNMCLAEDIITGIQVAPEGTMFNGEYNIHEFFDMRKDDAGHSFDRLDYPAQSVPDDVQQRMIDLTERYLRHIGFDNGCFNTEFMWDEKTGKLSLIEVNTRISQSHSDLFVKVDGTSNHEVAIDIALGVEPRIEKGRGRYRHAAQCHIGYYSDGIVRSVPSADDLARVCEEIPDTLVDIKVRVGDRLSELPNQDGYRTVLATLYIGADDIGGLEKYFDRASELLPFGIDAISE</sequence>
<dbReference type="InterPro" id="IPR005479">
    <property type="entry name" value="CPAse_ATP-bd"/>
</dbReference>
<evidence type="ECO:0000313" key="6">
    <source>
        <dbReference type="EMBL" id="SQI37647.1"/>
    </source>
</evidence>
<dbReference type="AlphaFoldDB" id="A0A2X4UCS1"/>
<reference evidence="6 7" key="1">
    <citation type="submission" date="2018-06" db="EMBL/GenBank/DDBJ databases">
        <authorList>
            <consortium name="Pathogen Informatics"/>
            <person name="Doyle S."/>
        </authorList>
    </citation>
    <scope>NUCLEOTIDE SEQUENCE [LARGE SCALE GENOMIC DNA]</scope>
    <source>
        <strain evidence="6 7">NCTC10994</strain>
    </source>
</reference>
<dbReference type="InterPro" id="IPR011761">
    <property type="entry name" value="ATP-grasp"/>
</dbReference>
<dbReference type="PANTHER" id="PTHR43585">
    <property type="entry name" value="FUMIPYRROLE BIOSYNTHESIS PROTEIN C"/>
    <property type="match status" value="1"/>
</dbReference>
<dbReference type="PROSITE" id="PS50975">
    <property type="entry name" value="ATP_GRASP"/>
    <property type="match status" value="1"/>
</dbReference>
<dbReference type="Pfam" id="PF13535">
    <property type="entry name" value="ATP-grasp_4"/>
    <property type="match status" value="1"/>
</dbReference>
<dbReference type="InterPro" id="IPR052032">
    <property type="entry name" value="ATP-dep_AA_Ligase"/>
</dbReference>
<keyword evidence="7" id="KW-1185">Reference proteome</keyword>
<accession>A0A2X4UCS1</accession>
<proteinExistence type="predicted"/>
<dbReference type="PANTHER" id="PTHR43585:SF2">
    <property type="entry name" value="ATP-GRASP ENZYME FSQD"/>
    <property type="match status" value="1"/>
</dbReference>
<dbReference type="GO" id="GO:0004088">
    <property type="term" value="F:carbamoyl-phosphate synthase (glutamine-hydrolyzing) activity"/>
    <property type="evidence" value="ECO:0007669"/>
    <property type="project" value="UniProtKB-EC"/>
</dbReference>
<dbReference type="PROSITE" id="PS00867">
    <property type="entry name" value="CPSASE_2"/>
    <property type="match status" value="1"/>
</dbReference>
<evidence type="ECO:0000259" key="5">
    <source>
        <dbReference type="PROSITE" id="PS50975"/>
    </source>
</evidence>
<organism evidence="6 7">
    <name type="scientific">Rhodococcus coprophilus</name>
    <dbReference type="NCBI Taxonomy" id="38310"/>
    <lineage>
        <taxon>Bacteria</taxon>
        <taxon>Bacillati</taxon>
        <taxon>Actinomycetota</taxon>
        <taxon>Actinomycetes</taxon>
        <taxon>Mycobacteriales</taxon>
        <taxon>Nocardiaceae</taxon>
        <taxon>Rhodococcus</taxon>
    </lineage>
</organism>
<evidence type="ECO:0000256" key="1">
    <source>
        <dbReference type="ARBA" id="ARBA00022598"/>
    </source>
</evidence>
<evidence type="ECO:0000256" key="3">
    <source>
        <dbReference type="ARBA" id="ARBA00022840"/>
    </source>
</evidence>
<dbReference type="EC" id="6.3.5.5" evidence="6"/>
<keyword evidence="1 6" id="KW-0436">Ligase</keyword>
<keyword evidence="3 4" id="KW-0067">ATP-binding</keyword>
<dbReference type="EMBL" id="LS483468">
    <property type="protein sequence ID" value="SQI37647.1"/>
    <property type="molecule type" value="Genomic_DNA"/>
</dbReference>
<protein>
    <submittedName>
        <fullName evidence="6">Carbamoyl phosphate synthase large subunit</fullName>
        <ecNumber evidence="6">6.3.5.5</ecNumber>
    </submittedName>
</protein>
<dbReference type="STRING" id="1219011.GCA_001895045_03995"/>
<evidence type="ECO:0000256" key="2">
    <source>
        <dbReference type="ARBA" id="ARBA00022741"/>
    </source>
</evidence>
<keyword evidence="2 4" id="KW-0547">Nucleotide-binding</keyword>
<dbReference type="GO" id="GO:0046872">
    <property type="term" value="F:metal ion binding"/>
    <property type="evidence" value="ECO:0007669"/>
    <property type="project" value="InterPro"/>
</dbReference>
<dbReference type="Proteomes" id="UP000249091">
    <property type="component" value="Chromosome 1"/>
</dbReference>
<name>A0A2X4UCS1_9NOCA</name>
<dbReference type="GO" id="GO:0005524">
    <property type="term" value="F:ATP binding"/>
    <property type="evidence" value="ECO:0007669"/>
    <property type="project" value="UniProtKB-UniRule"/>
</dbReference>
<dbReference type="KEGG" id="rcr:NCTC10994_03693"/>
<evidence type="ECO:0000313" key="7">
    <source>
        <dbReference type="Proteomes" id="UP000249091"/>
    </source>
</evidence>
<dbReference type="SUPFAM" id="SSF56059">
    <property type="entry name" value="Glutathione synthetase ATP-binding domain-like"/>
    <property type="match status" value="1"/>
</dbReference>
<dbReference type="Gene3D" id="3.30.470.20">
    <property type="entry name" value="ATP-grasp fold, B domain"/>
    <property type="match status" value="1"/>
</dbReference>